<feature type="compositionally biased region" description="Polar residues" evidence="3">
    <location>
        <begin position="400"/>
        <end position="411"/>
    </location>
</feature>
<feature type="compositionally biased region" description="Low complexity" evidence="3">
    <location>
        <begin position="1444"/>
        <end position="1458"/>
    </location>
</feature>
<evidence type="ECO:0000313" key="4">
    <source>
        <dbReference type="EMBL" id="KAK0525842.1"/>
    </source>
</evidence>
<protein>
    <recommendedName>
        <fullName evidence="6">ARM repeat-containing protein</fullName>
    </recommendedName>
</protein>
<feature type="compositionally biased region" description="Basic and acidic residues" evidence="3">
    <location>
        <begin position="976"/>
        <end position="985"/>
    </location>
</feature>
<evidence type="ECO:0000256" key="3">
    <source>
        <dbReference type="SAM" id="MobiDB-lite"/>
    </source>
</evidence>
<dbReference type="SUPFAM" id="SSF48371">
    <property type="entry name" value="ARM repeat"/>
    <property type="match status" value="1"/>
</dbReference>
<feature type="compositionally biased region" description="Low complexity" evidence="3">
    <location>
        <begin position="80"/>
        <end position="107"/>
    </location>
</feature>
<feature type="compositionally biased region" description="Low complexity" evidence="3">
    <location>
        <begin position="171"/>
        <end position="192"/>
    </location>
</feature>
<feature type="compositionally biased region" description="Polar residues" evidence="3">
    <location>
        <begin position="1430"/>
        <end position="1441"/>
    </location>
</feature>
<feature type="compositionally biased region" description="Polar residues" evidence="3">
    <location>
        <begin position="1008"/>
        <end position="1026"/>
    </location>
</feature>
<feature type="compositionally biased region" description="Polar residues" evidence="3">
    <location>
        <begin position="2032"/>
        <end position="2044"/>
    </location>
</feature>
<reference evidence="4" key="1">
    <citation type="journal article" date="2023" name="PhytoFront">
        <title>Draft Genome Resources of Seven Strains of Tilletia horrida, Causal Agent of Kernel Smut of Rice.</title>
        <authorList>
            <person name="Khanal S."/>
            <person name="Antony Babu S."/>
            <person name="Zhou X.G."/>
        </authorList>
    </citation>
    <scope>NUCLEOTIDE SEQUENCE</scope>
    <source>
        <strain evidence="4">TX3</strain>
    </source>
</reference>
<feature type="compositionally biased region" description="Basic and acidic residues" evidence="3">
    <location>
        <begin position="673"/>
        <end position="683"/>
    </location>
</feature>
<feature type="region of interest" description="Disordered" evidence="3">
    <location>
        <begin position="361"/>
        <end position="720"/>
    </location>
</feature>
<feature type="region of interest" description="Disordered" evidence="3">
    <location>
        <begin position="2021"/>
        <end position="2073"/>
    </location>
</feature>
<dbReference type="InterPro" id="IPR051023">
    <property type="entry name" value="PP2A_Regulatory_Subunit_A"/>
</dbReference>
<feature type="compositionally biased region" description="Basic and acidic residues" evidence="3">
    <location>
        <begin position="1030"/>
        <end position="1059"/>
    </location>
</feature>
<feature type="compositionally biased region" description="Acidic residues" evidence="3">
    <location>
        <begin position="1172"/>
        <end position="1181"/>
    </location>
</feature>
<proteinExistence type="predicted"/>
<feature type="compositionally biased region" description="Low complexity" evidence="3">
    <location>
        <begin position="2130"/>
        <end position="2141"/>
    </location>
</feature>
<dbReference type="InterPro" id="IPR021133">
    <property type="entry name" value="HEAT_type_2"/>
</dbReference>
<feature type="compositionally biased region" description="Low complexity" evidence="3">
    <location>
        <begin position="277"/>
        <end position="287"/>
    </location>
</feature>
<dbReference type="Gene3D" id="1.25.10.10">
    <property type="entry name" value="Leucine-rich Repeat Variant"/>
    <property type="match status" value="1"/>
</dbReference>
<feature type="compositionally biased region" description="Low complexity" evidence="3">
    <location>
        <begin position="764"/>
        <end position="778"/>
    </location>
</feature>
<feature type="region of interest" description="Disordered" evidence="3">
    <location>
        <begin position="872"/>
        <end position="1181"/>
    </location>
</feature>
<evidence type="ECO:0000256" key="2">
    <source>
        <dbReference type="PROSITE-ProRule" id="PRU00103"/>
    </source>
</evidence>
<comment type="caution">
    <text evidence="4">The sequence shown here is derived from an EMBL/GenBank/DDBJ whole genome shotgun (WGS) entry which is preliminary data.</text>
</comment>
<feature type="region of interest" description="Disordered" evidence="3">
    <location>
        <begin position="752"/>
        <end position="779"/>
    </location>
</feature>
<feature type="compositionally biased region" description="Basic and acidic residues" evidence="3">
    <location>
        <begin position="657"/>
        <end position="666"/>
    </location>
</feature>
<evidence type="ECO:0000313" key="5">
    <source>
        <dbReference type="Proteomes" id="UP001176521"/>
    </source>
</evidence>
<feature type="repeat" description="HEAT" evidence="2">
    <location>
        <begin position="1791"/>
        <end position="1829"/>
    </location>
</feature>
<feature type="compositionally biased region" description="Polar residues" evidence="3">
    <location>
        <begin position="2060"/>
        <end position="2071"/>
    </location>
</feature>
<dbReference type="Proteomes" id="UP001176521">
    <property type="component" value="Unassembled WGS sequence"/>
</dbReference>
<dbReference type="PROSITE" id="PS50077">
    <property type="entry name" value="HEAT_REPEAT"/>
    <property type="match status" value="3"/>
</dbReference>
<evidence type="ECO:0000256" key="1">
    <source>
        <dbReference type="ARBA" id="ARBA00022737"/>
    </source>
</evidence>
<feature type="compositionally biased region" description="Acidic residues" evidence="3">
    <location>
        <begin position="956"/>
        <end position="971"/>
    </location>
</feature>
<name>A0AAN6G7Z2_9BASI</name>
<feature type="compositionally biased region" description="Low complexity" evidence="3">
    <location>
        <begin position="608"/>
        <end position="631"/>
    </location>
</feature>
<dbReference type="GO" id="GO:0019888">
    <property type="term" value="F:protein phosphatase regulator activity"/>
    <property type="evidence" value="ECO:0007669"/>
    <property type="project" value="TreeGrafter"/>
</dbReference>
<dbReference type="EMBL" id="JAPDMQ010000379">
    <property type="protein sequence ID" value="KAK0525842.1"/>
    <property type="molecule type" value="Genomic_DNA"/>
</dbReference>
<feature type="compositionally biased region" description="Acidic residues" evidence="3">
    <location>
        <begin position="927"/>
        <end position="936"/>
    </location>
</feature>
<dbReference type="GO" id="GO:0005737">
    <property type="term" value="C:cytoplasm"/>
    <property type="evidence" value="ECO:0007669"/>
    <property type="project" value="TreeGrafter"/>
</dbReference>
<accession>A0AAN6G7Z2</accession>
<feature type="region of interest" description="Disordered" evidence="3">
    <location>
        <begin position="1"/>
        <end position="204"/>
    </location>
</feature>
<feature type="compositionally biased region" description="Low complexity" evidence="3">
    <location>
        <begin position="9"/>
        <end position="28"/>
    </location>
</feature>
<evidence type="ECO:0008006" key="6">
    <source>
        <dbReference type="Google" id="ProtNLM"/>
    </source>
</evidence>
<dbReference type="PANTHER" id="PTHR10648">
    <property type="entry name" value="SERINE/THREONINE-PROTEIN PHOSPHATASE PP2A 65 KDA REGULATORY SUBUNIT"/>
    <property type="match status" value="1"/>
</dbReference>
<dbReference type="InterPro" id="IPR016024">
    <property type="entry name" value="ARM-type_fold"/>
</dbReference>
<feature type="region of interest" description="Disordered" evidence="3">
    <location>
        <begin position="1425"/>
        <end position="1476"/>
    </location>
</feature>
<feature type="region of interest" description="Disordered" evidence="3">
    <location>
        <begin position="267"/>
        <end position="301"/>
    </location>
</feature>
<sequence>MPSTSLPFTAGGASTGRSGSVSGPSSTSDPFNFAGSPSLSNRPLEAAKHQHHRSRSINMGGFSPVMKGGKLINFGAGPVSISGPSGDSASSEGSSSSNPGSPLSSSPAGAQGLAAGFDPSALGPGFNYSIGQGLIGSTAPRAPSPLQQSHLATPTQHMDVEGSNNLSAPGSSNSPTIPPSFSSSSPSSQNISHNHRDSRTIDFSTAAKGWESPLITPTSLPLPIPIGQHSLSSLRAAAAASERARSPKPLSLGEPQVTASAVLGASLSSPEQPAPGTSPSVSMSASGGSHGPVRKTSGTSLGHDAILASPKFKNAALASPTASTAASVAASIAASTGGLSAGLPIISRPISPRIIAWPGTGSTISPGSSPSNSAFHFSSSPGARLGRPSSPASRAGPSSESTLSRGRTPSPSRLARDASGISRGASMSPPLDADAQMMRLRPSSPSSWDSSWPEVGSGSGAGGTRSMPIGLSSSPHGRAGGVTLQRGFSSGSNSSGGSPGTSPVAQSSSVFSSAAAGLGLGPAAWKLPSSPRSGGNKMLNPSSRQGRGTASNASRSRTPSPGAAHTSNRSERSASQDSDGDDSRPDPSSPIAIRAHGENPSRTSPRDALFASRNRALSSSSNSSQGSEAGSIGEDSSQKLGKSAARSAHARTVSFDRALENGDHSPSRTFRSKSGDKHNRKVSDPIPGLKSPPSAMRIAHGSAKTEVDARQALSENAKGKAGVAGGLITDEVDAFSEQLPPPAIPARIPSDGLGSMGVDEADPLSRPVTSSSGSSHSPAAVLGTATASLNQLVRPTPVDGRLLPAFGSSAMARSGSGNSVTNALGLGAESMSGGLHSPHSPFATQMPASPRMGAAPLPMPLSERTLLGLRSRSPSPAAMMNPSAFDPLRRHSSSPSPLTNSYEAVNGESPPKMRSFIGMPPRSGYDLSDDPDDVGSEGDASSASSTDGREGSIGGGDDDNMDEKEDVDDAGSDARSQSERDHTMDNDDQEAQILPGGRRGIRGLPSEISRSTLFARRQNASASSSDGDVEDNKDSDREGDGDGDDLEGKEQRRGMRESRAPSPPTEDADSTSRPTYPRMPSLTRSSVVPPPPEADEDEAMGGNTMKSVLGFFHGEDPESQLGDSSDWGAPLSRQVGNSSRDLQFAPEVDDADTSLSKDSDWMPPSSQGPGSEGEDPSGESDEALTTLERIFLFAKSEMTYHRILVSQCLAEWILDVKLSDAVEYIIPLLNGLSTDEREVCEAFSPELHRIMWFFFRNCPLKQVEAAKKGKEAERPNGNAHVNGTAEETAIRPQLDVGTFTPLLCALLLNQHAGIARSTQNAIVQFCSRLHRDSEGTLLSEDGSWSPDFNGRCEGDHTFLITSTVNRDGNHISYEPYHFGPEARQIVEHEILHNVAIAIGSLNAHNPLDDRKQSTDATDHSVDAAIAQTEAPPNSTAATSDGQETDASSSQETTTSETGEISRDDSSWDPESQLDSQMEDVWRSDGGLFDASSPQMGSFNGGDFDEEAAVARMAGVSMLAALAAEGIIHVDIVTETFVPQMVGLQRDPAFFVRKEVAVSLGILAKAVTREGVVKDNLLPTLDAHLHDNIWHVRQAACLSMPAVLAKTDNETQRTHAVAYLRHLAGDVSKNVRSAALEIIGELVFLFHEKPGGVPEELIRFFLGEPIDGPDEEMADGAGGKKEHDSSSQSRFELSNVASEYGFGDALQINADSTWGGGMGGMFQQNDVNERAVVTAFNFPAVVYTMGAQHWSRLKALHAELAQDYAVKVRRSLASSLHEIAKIIGPEGTQADLLPIFGRFLQDHENEIKTAVVDNIDVFLAQLPLEHALSELRAMQERWLHAFGRDWRLRERLAQHISTMADTFLLSDEDANLIALMQLAIADPVSAVRDAGVLSIAKMYTIFSEHDQAAADGFLTLVDDLGNSNSYRIRVASLMAIEALIHGTIQRAALETILLERLVAAADDDVIDVRIVLARCVAAMCQKDELYGLTQSRGPQLLELISKLARDVSAEVRTPVQHLLSQEDAEVAEKDAQENITRAPKTSTRTLVLGPKDGGPHREARTSTFSAMSIDQSSDLDVDEDLPAFAMDEDVTEQSQRHQEQQTGPSPDVLAREGGPPAPPSPSTPMDAEMPSSSDNDTAADSSIGDVSQFANAADDDDDVFTGEGGADRSREFEGMGSVLTQRG</sequence>
<organism evidence="4 5">
    <name type="scientific">Tilletia horrida</name>
    <dbReference type="NCBI Taxonomy" id="155126"/>
    <lineage>
        <taxon>Eukaryota</taxon>
        <taxon>Fungi</taxon>
        <taxon>Dikarya</taxon>
        <taxon>Basidiomycota</taxon>
        <taxon>Ustilaginomycotina</taxon>
        <taxon>Exobasidiomycetes</taxon>
        <taxon>Tilletiales</taxon>
        <taxon>Tilletiaceae</taxon>
        <taxon>Tilletia</taxon>
    </lineage>
</organism>
<gene>
    <name evidence="4" type="ORF">OC842_005387</name>
</gene>
<keyword evidence="5" id="KW-1185">Reference proteome</keyword>
<feature type="repeat" description="HEAT" evidence="2">
    <location>
        <begin position="1536"/>
        <end position="1574"/>
    </location>
</feature>
<feature type="compositionally biased region" description="Low complexity" evidence="3">
    <location>
        <begin position="442"/>
        <end position="453"/>
    </location>
</feature>
<dbReference type="PANTHER" id="PTHR10648:SF1">
    <property type="entry name" value="SERINE_THREONINE-PROTEIN PHOSPHATASE 4 REGULATORY SUBUNIT 1"/>
    <property type="match status" value="1"/>
</dbReference>
<dbReference type="InterPro" id="IPR011989">
    <property type="entry name" value="ARM-like"/>
</dbReference>
<feature type="repeat" description="HEAT" evidence="2">
    <location>
        <begin position="1752"/>
        <end position="1790"/>
    </location>
</feature>
<keyword evidence="1" id="KW-0677">Repeat</keyword>
<feature type="compositionally biased region" description="Low complexity" evidence="3">
    <location>
        <begin position="361"/>
        <end position="399"/>
    </location>
</feature>
<feature type="region of interest" description="Disordered" evidence="3">
    <location>
        <begin position="831"/>
        <end position="855"/>
    </location>
</feature>
<feature type="compositionally biased region" description="Polar residues" evidence="3">
    <location>
        <begin position="539"/>
        <end position="559"/>
    </location>
</feature>
<feature type="compositionally biased region" description="Low complexity" evidence="3">
    <location>
        <begin position="487"/>
        <end position="524"/>
    </location>
</feature>
<feature type="compositionally biased region" description="Polar residues" evidence="3">
    <location>
        <begin position="145"/>
        <end position="170"/>
    </location>
</feature>
<feature type="region of interest" description="Disordered" evidence="3">
    <location>
        <begin position="2088"/>
        <end position="2182"/>
    </location>
</feature>